<proteinExistence type="predicted"/>
<reference evidence="1 2" key="2">
    <citation type="journal article" date="2022" name="Mol. Ecol. Resour.">
        <title>The genomes of chicory, endive, great burdock and yacon provide insights into Asteraceae paleo-polyploidization history and plant inulin production.</title>
        <authorList>
            <person name="Fan W."/>
            <person name="Wang S."/>
            <person name="Wang H."/>
            <person name="Wang A."/>
            <person name="Jiang F."/>
            <person name="Liu H."/>
            <person name="Zhao H."/>
            <person name="Xu D."/>
            <person name="Zhang Y."/>
        </authorList>
    </citation>
    <scope>NUCLEOTIDE SEQUENCE [LARGE SCALE GENOMIC DNA]</scope>
    <source>
        <strain evidence="2">cv. Yunnan</strain>
        <tissue evidence="1">Leaves</tissue>
    </source>
</reference>
<reference evidence="2" key="1">
    <citation type="journal article" date="2022" name="Mol. Ecol. Resour.">
        <title>The genomes of chicory, endive, great burdock and yacon provide insights into Asteraceae palaeo-polyploidization history and plant inulin production.</title>
        <authorList>
            <person name="Fan W."/>
            <person name="Wang S."/>
            <person name="Wang H."/>
            <person name="Wang A."/>
            <person name="Jiang F."/>
            <person name="Liu H."/>
            <person name="Zhao H."/>
            <person name="Xu D."/>
            <person name="Zhang Y."/>
        </authorList>
    </citation>
    <scope>NUCLEOTIDE SEQUENCE [LARGE SCALE GENOMIC DNA]</scope>
    <source>
        <strain evidence="2">cv. Yunnan</strain>
    </source>
</reference>
<gene>
    <name evidence="1" type="ORF">L1987_47282</name>
</gene>
<keyword evidence="2" id="KW-1185">Reference proteome</keyword>
<evidence type="ECO:0000313" key="1">
    <source>
        <dbReference type="EMBL" id="KAI3777482.1"/>
    </source>
</evidence>
<protein>
    <submittedName>
        <fullName evidence="1">Uncharacterized protein</fullName>
    </submittedName>
</protein>
<comment type="caution">
    <text evidence="1">The sequence shown here is derived from an EMBL/GenBank/DDBJ whole genome shotgun (WGS) entry which is preliminary data.</text>
</comment>
<sequence>MVLLVATGILLVLSGAAVTTAVIGVILLAPIIIITRPIWVPVGIFLFFSVATVLSICGVGLAAAAVLVVQLLIKGGDAR</sequence>
<evidence type="ECO:0000313" key="2">
    <source>
        <dbReference type="Proteomes" id="UP001056120"/>
    </source>
</evidence>
<dbReference type="EMBL" id="CM042032">
    <property type="protein sequence ID" value="KAI3777482.1"/>
    <property type="molecule type" value="Genomic_DNA"/>
</dbReference>
<name>A0ACB9G1Y7_9ASTR</name>
<organism evidence="1 2">
    <name type="scientific">Smallanthus sonchifolius</name>
    <dbReference type="NCBI Taxonomy" id="185202"/>
    <lineage>
        <taxon>Eukaryota</taxon>
        <taxon>Viridiplantae</taxon>
        <taxon>Streptophyta</taxon>
        <taxon>Embryophyta</taxon>
        <taxon>Tracheophyta</taxon>
        <taxon>Spermatophyta</taxon>
        <taxon>Magnoliopsida</taxon>
        <taxon>eudicotyledons</taxon>
        <taxon>Gunneridae</taxon>
        <taxon>Pentapetalae</taxon>
        <taxon>asterids</taxon>
        <taxon>campanulids</taxon>
        <taxon>Asterales</taxon>
        <taxon>Asteraceae</taxon>
        <taxon>Asteroideae</taxon>
        <taxon>Heliantheae alliance</taxon>
        <taxon>Millerieae</taxon>
        <taxon>Smallanthus</taxon>
    </lineage>
</organism>
<accession>A0ACB9G1Y7</accession>
<dbReference type="Proteomes" id="UP001056120">
    <property type="component" value="Linkage Group LG15"/>
</dbReference>